<dbReference type="GO" id="GO:0005829">
    <property type="term" value="C:cytosol"/>
    <property type="evidence" value="ECO:0007669"/>
    <property type="project" value="TreeGrafter"/>
</dbReference>
<evidence type="ECO:0000256" key="7">
    <source>
        <dbReference type="ARBA" id="ARBA00025067"/>
    </source>
</evidence>
<keyword evidence="4 8" id="KW-0554">One-carbon metabolism</keyword>
<dbReference type="PROSITE" id="PS51330">
    <property type="entry name" value="DHFR_2"/>
    <property type="match status" value="1"/>
</dbReference>
<reference evidence="11" key="1">
    <citation type="journal article" date="2020" name="mSystems">
        <title>Genome- and Community-Level Interaction Insights into Carbon Utilization and Element Cycling Functions of Hydrothermarchaeota in Hydrothermal Sediment.</title>
        <authorList>
            <person name="Zhou Z."/>
            <person name="Liu Y."/>
            <person name="Xu W."/>
            <person name="Pan J."/>
            <person name="Luo Z.H."/>
            <person name="Li M."/>
        </authorList>
    </citation>
    <scope>NUCLEOTIDE SEQUENCE [LARGE SCALE GENOMIC DNA]</scope>
    <source>
        <strain evidence="11">SpSt-349</strain>
    </source>
</reference>
<dbReference type="GO" id="GO:0006730">
    <property type="term" value="P:one-carbon metabolic process"/>
    <property type="evidence" value="ECO:0007669"/>
    <property type="project" value="UniProtKB-KW"/>
</dbReference>
<comment type="caution">
    <text evidence="11">The sequence shown here is derived from an EMBL/GenBank/DDBJ whole genome shotgun (WGS) entry which is preliminary data.</text>
</comment>
<evidence type="ECO:0000256" key="6">
    <source>
        <dbReference type="ARBA" id="ARBA00023002"/>
    </source>
</evidence>
<evidence type="ECO:0000256" key="8">
    <source>
        <dbReference type="PIRNR" id="PIRNR000194"/>
    </source>
</evidence>
<dbReference type="InterPro" id="IPR001796">
    <property type="entry name" value="DHFR_dom"/>
</dbReference>
<sequence>MTITIIAAMAGNRVIGKEGRIPWHLPDDLARFRAITMGHPVIMGRRTFDSIGRPLPGRLNIVLTRREWYAPKGVAVARSLAEALELAGTAGEVFICGGGQVYREALPLADRIHLTVVHLPFDGDVTFPELPFDFVETARVEGEGAPRHTFLTFERRRELMP</sequence>
<dbReference type="InterPro" id="IPR012259">
    <property type="entry name" value="DHFR"/>
</dbReference>
<dbReference type="Gene3D" id="3.40.430.10">
    <property type="entry name" value="Dihydrofolate Reductase, subunit A"/>
    <property type="match status" value="1"/>
</dbReference>
<dbReference type="FunFam" id="3.40.430.10:FF:000001">
    <property type="entry name" value="Dihydrofolate reductase"/>
    <property type="match status" value="1"/>
</dbReference>
<dbReference type="PANTHER" id="PTHR48069:SF3">
    <property type="entry name" value="DIHYDROFOLATE REDUCTASE"/>
    <property type="match status" value="1"/>
</dbReference>
<feature type="domain" description="DHFR" evidence="10">
    <location>
        <begin position="2"/>
        <end position="155"/>
    </location>
</feature>
<dbReference type="PIRSF" id="PIRSF000194">
    <property type="entry name" value="DHFR"/>
    <property type="match status" value="1"/>
</dbReference>
<keyword evidence="5 8" id="KW-0521">NADP</keyword>
<evidence type="ECO:0000256" key="4">
    <source>
        <dbReference type="ARBA" id="ARBA00022563"/>
    </source>
</evidence>
<dbReference type="AlphaFoldDB" id="A0A831U5D2"/>
<organism evidence="11">
    <name type="scientific">Geobacter metallireducens</name>
    <dbReference type="NCBI Taxonomy" id="28232"/>
    <lineage>
        <taxon>Bacteria</taxon>
        <taxon>Pseudomonadati</taxon>
        <taxon>Thermodesulfobacteriota</taxon>
        <taxon>Desulfuromonadia</taxon>
        <taxon>Geobacterales</taxon>
        <taxon>Geobacteraceae</taxon>
        <taxon>Geobacter</taxon>
    </lineage>
</organism>
<dbReference type="GO" id="GO:0046654">
    <property type="term" value="P:tetrahydrofolate biosynthetic process"/>
    <property type="evidence" value="ECO:0007669"/>
    <property type="project" value="UniProtKB-UniPathway"/>
</dbReference>
<dbReference type="GO" id="GO:0046452">
    <property type="term" value="P:dihydrofolate metabolic process"/>
    <property type="evidence" value="ECO:0007669"/>
    <property type="project" value="TreeGrafter"/>
</dbReference>
<dbReference type="GO" id="GO:0004146">
    <property type="term" value="F:dihydrofolate reductase activity"/>
    <property type="evidence" value="ECO:0007669"/>
    <property type="project" value="UniProtKB-EC"/>
</dbReference>
<comment type="similarity">
    <text evidence="2 8 9">Belongs to the dihydrofolate reductase family.</text>
</comment>
<comment type="function">
    <text evidence="7 8">Key enzyme in folate metabolism. Catalyzes an essential reaction for de novo glycine and purine synthesis, and for DNA precursor synthesis.</text>
</comment>
<keyword evidence="6 8" id="KW-0560">Oxidoreductase</keyword>
<dbReference type="Pfam" id="PF00186">
    <property type="entry name" value="DHFR_1"/>
    <property type="match status" value="1"/>
</dbReference>
<proteinExistence type="inferred from homology"/>
<dbReference type="GO" id="GO:0070401">
    <property type="term" value="F:NADP+ binding"/>
    <property type="evidence" value="ECO:0007669"/>
    <property type="project" value="UniProtKB-ARBA"/>
</dbReference>
<dbReference type="InterPro" id="IPR024072">
    <property type="entry name" value="DHFR-like_dom_sf"/>
</dbReference>
<dbReference type="PRINTS" id="PR00070">
    <property type="entry name" value="DHFR"/>
</dbReference>
<evidence type="ECO:0000256" key="5">
    <source>
        <dbReference type="ARBA" id="ARBA00022857"/>
    </source>
</evidence>
<comment type="pathway">
    <text evidence="1 8">Cofactor biosynthesis; tetrahydrofolate biosynthesis; 5,6,7,8-tetrahydrofolate from 7,8-dihydrofolate: step 1/1.</text>
</comment>
<evidence type="ECO:0000313" key="11">
    <source>
        <dbReference type="EMBL" id="HEN42723.1"/>
    </source>
</evidence>
<evidence type="ECO:0000256" key="3">
    <source>
        <dbReference type="ARBA" id="ARBA00012856"/>
    </source>
</evidence>
<dbReference type="UniPathway" id="UPA00077">
    <property type="reaction ID" value="UER00158"/>
</dbReference>
<dbReference type="GO" id="GO:0046655">
    <property type="term" value="P:folic acid metabolic process"/>
    <property type="evidence" value="ECO:0007669"/>
    <property type="project" value="TreeGrafter"/>
</dbReference>
<dbReference type="PANTHER" id="PTHR48069">
    <property type="entry name" value="DIHYDROFOLATE REDUCTASE"/>
    <property type="match status" value="1"/>
</dbReference>
<comment type="catalytic activity">
    <reaction evidence="8">
        <text>(6S)-5,6,7,8-tetrahydrofolate + NADP(+) = 7,8-dihydrofolate + NADPH + H(+)</text>
        <dbReference type="Rhea" id="RHEA:15009"/>
        <dbReference type="ChEBI" id="CHEBI:15378"/>
        <dbReference type="ChEBI" id="CHEBI:57451"/>
        <dbReference type="ChEBI" id="CHEBI:57453"/>
        <dbReference type="ChEBI" id="CHEBI:57783"/>
        <dbReference type="ChEBI" id="CHEBI:58349"/>
        <dbReference type="EC" id="1.5.1.3"/>
    </reaction>
</comment>
<dbReference type="CDD" id="cd00209">
    <property type="entry name" value="DHFR"/>
    <property type="match status" value="1"/>
</dbReference>
<dbReference type="InterPro" id="IPR017925">
    <property type="entry name" value="DHFR_CS"/>
</dbReference>
<dbReference type="EMBL" id="DSOV01000044">
    <property type="protein sequence ID" value="HEN42723.1"/>
    <property type="molecule type" value="Genomic_DNA"/>
</dbReference>
<dbReference type="PROSITE" id="PS00075">
    <property type="entry name" value="DHFR_1"/>
    <property type="match status" value="1"/>
</dbReference>
<gene>
    <name evidence="11" type="ORF">ENQ87_10170</name>
</gene>
<dbReference type="EC" id="1.5.1.3" evidence="3 8"/>
<name>A0A831U5D2_GEOME</name>
<evidence type="ECO:0000259" key="10">
    <source>
        <dbReference type="PROSITE" id="PS51330"/>
    </source>
</evidence>
<evidence type="ECO:0000256" key="1">
    <source>
        <dbReference type="ARBA" id="ARBA00004903"/>
    </source>
</evidence>
<evidence type="ECO:0000256" key="9">
    <source>
        <dbReference type="RuleBase" id="RU004474"/>
    </source>
</evidence>
<protein>
    <recommendedName>
        <fullName evidence="3 8">Dihydrofolate reductase</fullName>
        <ecNumber evidence="3 8">1.5.1.3</ecNumber>
    </recommendedName>
</protein>
<evidence type="ECO:0000256" key="2">
    <source>
        <dbReference type="ARBA" id="ARBA00009539"/>
    </source>
</evidence>
<dbReference type="SUPFAM" id="SSF53597">
    <property type="entry name" value="Dihydrofolate reductase-like"/>
    <property type="match status" value="1"/>
</dbReference>
<accession>A0A831U5D2</accession>